<proteinExistence type="predicted"/>
<accession>A0ABY6UYS7</accession>
<reference evidence="2 3" key="1">
    <citation type="submission" date="2019-06" db="EMBL/GenBank/DDBJ databases">
        <authorList>
            <person name="Broberg M."/>
        </authorList>
    </citation>
    <scope>NUCLEOTIDE SEQUENCE [LARGE SCALE GENOMIC DNA]</scope>
</reference>
<name>A0ABY6UYS7_BIOOC</name>
<gene>
    <name evidence="2" type="ORF">CLO192961_LOCUS434767</name>
</gene>
<dbReference type="EMBL" id="CABFNS010000925">
    <property type="protein sequence ID" value="VUC36014.1"/>
    <property type="molecule type" value="Genomic_DNA"/>
</dbReference>
<evidence type="ECO:0000313" key="3">
    <source>
        <dbReference type="Proteomes" id="UP000766486"/>
    </source>
</evidence>
<protein>
    <recommendedName>
        <fullName evidence="4">Arrestin-like N-terminal domain-containing protein</fullName>
    </recommendedName>
</protein>
<dbReference type="Gene3D" id="2.60.40.640">
    <property type="match status" value="1"/>
</dbReference>
<organism evidence="2 3">
    <name type="scientific">Bionectria ochroleuca</name>
    <name type="common">Gliocladium roseum</name>
    <dbReference type="NCBI Taxonomy" id="29856"/>
    <lineage>
        <taxon>Eukaryota</taxon>
        <taxon>Fungi</taxon>
        <taxon>Dikarya</taxon>
        <taxon>Ascomycota</taxon>
        <taxon>Pezizomycotina</taxon>
        <taxon>Sordariomycetes</taxon>
        <taxon>Hypocreomycetidae</taxon>
        <taxon>Hypocreales</taxon>
        <taxon>Bionectriaceae</taxon>
        <taxon>Clonostachys</taxon>
    </lineage>
</organism>
<dbReference type="InterPro" id="IPR014752">
    <property type="entry name" value="Arrestin-like_C"/>
</dbReference>
<evidence type="ECO:0008006" key="4">
    <source>
        <dbReference type="Google" id="ProtNLM"/>
    </source>
</evidence>
<evidence type="ECO:0000313" key="2">
    <source>
        <dbReference type="EMBL" id="VUC36014.1"/>
    </source>
</evidence>
<feature type="compositionally biased region" description="Basic and acidic residues" evidence="1">
    <location>
        <begin position="420"/>
        <end position="438"/>
    </location>
</feature>
<keyword evidence="3" id="KW-1185">Reference proteome</keyword>
<comment type="caution">
    <text evidence="2">The sequence shown here is derived from an EMBL/GenBank/DDBJ whole genome shotgun (WGS) entry which is preliminary data.</text>
</comment>
<sequence length="438" mass="48937">MPSTSKKLSPDLHIVLEGGQRAYAPGETVIGRVERRYPVTCPLAIVTVSLYGRATTIAPGTKSDDLGQLKLIDGDLNTHEVFQGPLHIPKRESQEWPFVIEIPTHIDPRSLPRQATGDEEWTFLPLPRDQGILGTLPPSFEGSSYLSYAHVEYWVQATLNLLGQAHSGRATALLPILVSPLHLGPPITDMGLQFASKLHHVNSFHLSPARPNNPLSTSDKFKRIFKPRTPVPFTFDMEVGFPSRIQLDNPNPIPFQLRAIPKETESDSDTRRMPETLKLKTVDLIVATHVHTRNKDGSESWTLKTNLQTERATSSQYNQYEIPIAKDQPPLDIGREINLKVKLEPADDSYKTYLRPMFETYNIRISHSLRWSVRYEIAGKVLEAEASQAIQVLPPSGDGQENPAAPPPSYETSQSMTRPPHYDGSDSGITREDIKVVK</sequence>
<feature type="region of interest" description="Disordered" evidence="1">
    <location>
        <begin position="393"/>
        <end position="438"/>
    </location>
</feature>
<evidence type="ECO:0000256" key="1">
    <source>
        <dbReference type="SAM" id="MobiDB-lite"/>
    </source>
</evidence>
<dbReference type="Proteomes" id="UP000766486">
    <property type="component" value="Unassembled WGS sequence"/>
</dbReference>